<feature type="binding site" evidence="5">
    <location>
        <position position="40"/>
    </location>
    <ligand>
        <name>Mg(2+)</name>
        <dbReference type="ChEBI" id="CHEBI:18420"/>
    </ligand>
</feature>
<dbReference type="Proteomes" id="UP000678499">
    <property type="component" value="Unassembled WGS sequence"/>
</dbReference>
<comment type="cofactor">
    <cofactor evidence="5">
        <name>Mg(2+)</name>
        <dbReference type="ChEBI" id="CHEBI:18420"/>
    </cofactor>
    <text evidence="5">Divalent metal ions. Mg(2+) is the most effective.</text>
</comment>
<dbReference type="OrthoDB" id="413953at2759"/>
<dbReference type="PANTHER" id="PTHR19288:SF93">
    <property type="entry name" value="FI11325P-RELATED"/>
    <property type="match status" value="1"/>
</dbReference>
<keyword evidence="1 2" id="KW-0378">Hydrolase</keyword>
<keyword evidence="5" id="KW-0460">Magnesium</keyword>
<organism evidence="6">
    <name type="scientific">Notodromas monacha</name>
    <dbReference type="NCBI Taxonomy" id="399045"/>
    <lineage>
        <taxon>Eukaryota</taxon>
        <taxon>Metazoa</taxon>
        <taxon>Ecdysozoa</taxon>
        <taxon>Arthropoda</taxon>
        <taxon>Crustacea</taxon>
        <taxon>Oligostraca</taxon>
        <taxon>Ostracoda</taxon>
        <taxon>Podocopa</taxon>
        <taxon>Podocopida</taxon>
        <taxon>Cypridocopina</taxon>
        <taxon>Cypridoidea</taxon>
        <taxon>Cyprididae</taxon>
        <taxon>Notodromas</taxon>
    </lineage>
</organism>
<protein>
    <recommendedName>
        <fullName evidence="8">Phosphoglycolate phosphatase</fullName>
    </recommendedName>
</protein>
<evidence type="ECO:0000313" key="6">
    <source>
        <dbReference type="EMBL" id="CAD7274169.1"/>
    </source>
</evidence>
<dbReference type="InterPro" id="IPR036412">
    <property type="entry name" value="HAD-like_sf"/>
</dbReference>
<accession>A0A7R9BI39</accession>
<dbReference type="InterPro" id="IPR006349">
    <property type="entry name" value="PGP_euk"/>
</dbReference>
<feature type="binding site" evidence="4">
    <location>
        <position position="233"/>
    </location>
    <ligand>
        <name>substrate</name>
    </ligand>
</feature>
<dbReference type="GO" id="GO:0016791">
    <property type="term" value="F:phosphatase activity"/>
    <property type="evidence" value="ECO:0007669"/>
    <property type="project" value="InterPro"/>
</dbReference>
<dbReference type="InterPro" id="IPR006357">
    <property type="entry name" value="HAD-SF_hydro_IIA"/>
</dbReference>
<sequence>MIAALRFSAKRMGFSRGVFLDASNCSDFLKTFDCVLADCDGVLWRGDSAIPNAPKVMQKFAEAGKKLFYVTNNSTKSRAAYLKKFHQLGFPASTENIYGTSTIVAAYLKSINFRKKAYCIGTTGLKDELDAAGIQHVGFGPDVSSHDSHLEMVKDVVLEEDVGAVVVGFDPHFSYLKMLKGATYLNKGETLFLATNTDARFPHGSNGIIMPGTGTFVSAMETVSQRKPLIFGKPNSNMFDAIKSEHGIDPARTIMIGDNCHTDILLGKNCGLRTLLVLTGVTSEDDLDNFRRSKNESHLLPDFFINSLGDLLHLM</sequence>
<dbReference type="GO" id="GO:0046872">
    <property type="term" value="F:metal ion binding"/>
    <property type="evidence" value="ECO:0007669"/>
    <property type="project" value="UniProtKB-KW"/>
</dbReference>
<dbReference type="GO" id="GO:0005737">
    <property type="term" value="C:cytoplasm"/>
    <property type="evidence" value="ECO:0007669"/>
    <property type="project" value="TreeGrafter"/>
</dbReference>
<dbReference type="SUPFAM" id="SSF56784">
    <property type="entry name" value="HAD-like"/>
    <property type="match status" value="1"/>
</dbReference>
<gene>
    <name evidence="6" type="ORF">NMOB1V02_LOCUS2021</name>
</gene>
<dbReference type="EMBL" id="OA882253">
    <property type="protein sequence ID" value="CAD7274169.1"/>
    <property type="molecule type" value="Genomic_DNA"/>
</dbReference>
<dbReference type="Gene3D" id="3.40.50.1000">
    <property type="entry name" value="HAD superfamily/HAD-like"/>
    <property type="match status" value="2"/>
</dbReference>
<reference evidence="6" key="1">
    <citation type="submission" date="2020-11" db="EMBL/GenBank/DDBJ databases">
        <authorList>
            <person name="Tran Van P."/>
        </authorList>
    </citation>
    <scope>NUCLEOTIDE SEQUENCE</scope>
</reference>
<evidence type="ECO:0000256" key="1">
    <source>
        <dbReference type="ARBA" id="ARBA00022801"/>
    </source>
</evidence>
<dbReference type="NCBIfam" id="TIGR01460">
    <property type="entry name" value="HAD-SF-IIA"/>
    <property type="match status" value="1"/>
</dbReference>
<proteinExistence type="inferred from homology"/>
<evidence type="ECO:0000256" key="5">
    <source>
        <dbReference type="PIRSR" id="PIRSR000915-3"/>
    </source>
</evidence>
<keyword evidence="7" id="KW-1185">Reference proteome</keyword>
<evidence type="ECO:0000256" key="4">
    <source>
        <dbReference type="PIRSR" id="PIRSR000915-2"/>
    </source>
</evidence>
<evidence type="ECO:0008006" key="8">
    <source>
        <dbReference type="Google" id="ProtNLM"/>
    </source>
</evidence>
<comment type="similarity">
    <text evidence="2">Belongs to the HAD-like hydrolase superfamily.</text>
</comment>
<keyword evidence="5" id="KW-0479">Metal-binding</keyword>
<dbReference type="InterPro" id="IPR023214">
    <property type="entry name" value="HAD_sf"/>
</dbReference>
<feature type="binding site" evidence="5">
    <location>
        <position position="258"/>
    </location>
    <ligand>
        <name>Mg(2+)</name>
        <dbReference type="ChEBI" id="CHEBI:18420"/>
    </ligand>
</feature>
<dbReference type="Pfam" id="PF13242">
    <property type="entry name" value="Hydrolase_like"/>
    <property type="match status" value="1"/>
</dbReference>
<dbReference type="PANTHER" id="PTHR19288">
    <property type="entry name" value="4-NITROPHENYLPHOSPHATASE-RELATED"/>
    <property type="match status" value="1"/>
</dbReference>
<feature type="active site" description="Nucleophile" evidence="3">
    <location>
        <position position="38"/>
    </location>
</feature>
<dbReference type="Pfam" id="PF13344">
    <property type="entry name" value="Hydrolase_6"/>
    <property type="match status" value="1"/>
</dbReference>
<dbReference type="EMBL" id="CAJPEX010000216">
    <property type="protein sequence ID" value="CAG0914321.1"/>
    <property type="molecule type" value="Genomic_DNA"/>
</dbReference>
<dbReference type="AlphaFoldDB" id="A0A7R9BI39"/>
<feature type="active site" description="Proton donor" evidence="3">
    <location>
        <position position="40"/>
    </location>
</feature>
<evidence type="ECO:0000313" key="7">
    <source>
        <dbReference type="Proteomes" id="UP000678499"/>
    </source>
</evidence>
<dbReference type="PIRSF" id="PIRSF000915">
    <property type="entry name" value="PGP-type_phosphatase"/>
    <property type="match status" value="1"/>
</dbReference>
<evidence type="ECO:0000256" key="3">
    <source>
        <dbReference type="PIRSR" id="PIRSR000915-1"/>
    </source>
</evidence>
<evidence type="ECO:0000256" key="2">
    <source>
        <dbReference type="PIRNR" id="PIRNR000915"/>
    </source>
</evidence>
<feature type="binding site" evidence="5">
    <location>
        <position position="38"/>
    </location>
    <ligand>
        <name>Mg(2+)</name>
        <dbReference type="ChEBI" id="CHEBI:18420"/>
    </ligand>
</feature>
<name>A0A7R9BI39_9CRUS</name>
<dbReference type="NCBIfam" id="TIGR01452">
    <property type="entry name" value="PGP_euk"/>
    <property type="match status" value="1"/>
</dbReference>